<dbReference type="CDD" id="cd00667">
    <property type="entry name" value="ring_hydroxylating_dioxygenases_beta"/>
    <property type="match status" value="1"/>
</dbReference>
<evidence type="ECO:0000256" key="1">
    <source>
        <dbReference type="ARBA" id="ARBA00023002"/>
    </source>
</evidence>
<sequence length="162" mass="18733">VTSLQLKAEVEDFLYREARLADEFQLDEWEALLTDDFHYWVPAGRLEGDPSEQLAYLNDNRARVATRIRQLKTGKRLSQLPFSPMRRMISNIEVVDQGDDTISVKANFVIYEIAAQSTGELRIWPGQAQYRLRRVDGSLRMSSKWVELVTAELGQRNLTFLI</sequence>
<organism evidence="2">
    <name type="scientific">marine metagenome</name>
    <dbReference type="NCBI Taxonomy" id="408172"/>
    <lineage>
        <taxon>unclassified sequences</taxon>
        <taxon>metagenomes</taxon>
        <taxon>ecological metagenomes</taxon>
    </lineage>
</organism>
<dbReference type="InterPro" id="IPR000391">
    <property type="entry name" value="Rng_hydr_dOase-bsu"/>
</dbReference>
<dbReference type="GO" id="GO:0019380">
    <property type="term" value="P:3-phenylpropionate catabolic process"/>
    <property type="evidence" value="ECO:0007669"/>
    <property type="project" value="TreeGrafter"/>
</dbReference>
<gene>
    <name evidence="2" type="ORF">METZ01_LOCUS21302</name>
</gene>
<proteinExistence type="predicted"/>
<keyword evidence="1" id="KW-0560">Oxidoreductase</keyword>
<dbReference type="AlphaFoldDB" id="A0A381PPQ2"/>
<dbReference type="SUPFAM" id="SSF54427">
    <property type="entry name" value="NTF2-like"/>
    <property type="match status" value="1"/>
</dbReference>
<dbReference type="GO" id="GO:0016491">
    <property type="term" value="F:oxidoreductase activity"/>
    <property type="evidence" value="ECO:0007669"/>
    <property type="project" value="UniProtKB-KW"/>
</dbReference>
<dbReference type="EMBL" id="UINC01001039">
    <property type="protein sequence ID" value="SUZ68448.1"/>
    <property type="molecule type" value="Genomic_DNA"/>
</dbReference>
<dbReference type="Pfam" id="PF00866">
    <property type="entry name" value="Ring_hydroxyl_B"/>
    <property type="match status" value="1"/>
</dbReference>
<dbReference type="PANTHER" id="PTHR41534">
    <property type="entry name" value="BLR3401 PROTEIN"/>
    <property type="match status" value="1"/>
</dbReference>
<evidence type="ECO:0008006" key="3">
    <source>
        <dbReference type="Google" id="ProtNLM"/>
    </source>
</evidence>
<dbReference type="InterPro" id="IPR032710">
    <property type="entry name" value="NTF2-like_dom_sf"/>
</dbReference>
<evidence type="ECO:0000313" key="2">
    <source>
        <dbReference type="EMBL" id="SUZ68448.1"/>
    </source>
</evidence>
<reference evidence="2" key="1">
    <citation type="submission" date="2018-05" db="EMBL/GenBank/DDBJ databases">
        <authorList>
            <person name="Lanie J.A."/>
            <person name="Ng W.-L."/>
            <person name="Kazmierczak K.M."/>
            <person name="Andrzejewski T.M."/>
            <person name="Davidsen T.M."/>
            <person name="Wayne K.J."/>
            <person name="Tettelin H."/>
            <person name="Glass J.I."/>
            <person name="Rusch D."/>
            <person name="Podicherti R."/>
            <person name="Tsui H.-C.T."/>
            <person name="Winkler M.E."/>
        </authorList>
    </citation>
    <scope>NUCLEOTIDE SEQUENCE</scope>
</reference>
<feature type="non-terminal residue" evidence="2">
    <location>
        <position position="1"/>
    </location>
</feature>
<name>A0A381PPQ2_9ZZZZ</name>
<accession>A0A381PPQ2</accession>
<dbReference type="PANTHER" id="PTHR41534:SF2">
    <property type="entry name" value="3-PHENYLPROPIONATE_CINNAMIC ACID DIOXYGENASE SUBUNIT BETA"/>
    <property type="match status" value="1"/>
</dbReference>
<dbReference type="Gene3D" id="3.10.450.50">
    <property type="match status" value="1"/>
</dbReference>
<protein>
    <recommendedName>
        <fullName evidence="3">Ring-hydroxylating dioxygenase subunit beta</fullName>
    </recommendedName>
</protein>